<dbReference type="GO" id="GO:0016055">
    <property type="term" value="P:Wnt signaling pathway"/>
    <property type="evidence" value="ECO:0007669"/>
    <property type="project" value="UniProtKB-KW"/>
</dbReference>
<comment type="cofactor">
    <cofactor evidence="1">
        <name>Mg(2+)</name>
        <dbReference type="ChEBI" id="CHEBI:18420"/>
    </cofactor>
</comment>
<organism evidence="38 39">
    <name type="scientific">Engystomops pustulosus</name>
    <name type="common">Tungara frog</name>
    <name type="synonym">Physalaemus pustulosus</name>
    <dbReference type="NCBI Taxonomy" id="76066"/>
    <lineage>
        <taxon>Eukaryota</taxon>
        <taxon>Metazoa</taxon>
        <taxon>Chordata</taxon>
        <taxon>Craniata</taxon>
        <taxon>Vertebrata</taxon>
        <taxon>Euteleostomi</taxon>
        <taxon>Amphibia</taxon>
        <taxon>Batrachia</taxon>
        <taxon>Anura</taxon>
        <taxon>Neobatrachia</taxon>
        <taxon>Hyloidea</taxon>
        <taxon>Leptodactylidae</taxon>
        <taxon>Leiuperinae</taxon>
        <taxon>Engystomops</taxon>
    </lineage>
</organism>
<gene>
    <name evidence="38" type="ORF">GDO81_016355</name>
</gene>
<evidence type="ECO:0000256" key="30">
    <source>
        <dbReference type="ARBA" id="ARBA00070360"/>
    </source>
</evidence>
<evidence type="ECO:0000256" key="18">
    <source>
        <dbReference type="ARBA" id="ARBA00022777"/>
    </source>
</evidence>
<evidence type="ECO:0000256" key="3">
    <source>
        <dbReference type="ARBA" id="ARBA00004184"/>
    </source>
</evidence>
<evidence type="ECO:0000256" key="1">
    <source>
        <dbReference type="ARBA" id="ARBA00001946"/>
    </source>
</evidence>
<dbReference type="GO" id="GO:0005856">
    <property type="term" value="C:cytoskeleton"/>
    <property type="evidence" value="ECO:0007669"/>
    <property type="project" value="UniProtKB-SubCell"/>
</dbReference>
<dbReference type="PROSITE" id="PS00107">
    <property type="entry name" value="PROTEIN_KINASE_ATP"/>
    <property type="match status" value="1"/>
</dbReference>
<evidence type="ECO:0000256" key="27">
    <source>
        <dbReference type="ARBA" id="ARBA00048291"/>
    </source>
</evidence>
<keyword evidence="16" id="KW-0479">Metal-binding</keyword>
<dbReference type="SMART" id="SM00165">
    <property type="entry name" value="UBA"/>
    <property type="match status" value="1"/>
</dbReference>
<dbReference type="FunFam" id="3.30.200.20:FF:000003">
    <property type="entry name" value="Non-specific serine/threonine protein kinase"/>
    <property type="match status" value="1"/>
</dbReference>
<dbReference type="InterPro" id="IPR008271">
    <property type="entry name" value="Ser/Thr_kinase_AS"/>
</dbReference>
<keyword evidence="25" id="KW-0966">Cell projection</keyword>
<feature type="compositionally biased region" description="Basic and acidic residues" evidence="34">
    <location>
        <begin position="437"/>
        <end position="449"/>
    </location>
</feature>
<dbReference type="Pfam" id="PF02149">
    <property type="entry name" value="KA1"/>
    <property type="match status" value="1"/>
</dbReference>
<evidence type="ECO:0000256" key="11">
    <source>
        <dbReference type="ARBA" id="ARBA00022490"/>
    </source>
</evidence>
<dbReference type="GO" id="GO:0000226">
    <property type="term" value="P:microtubule cytoskeleton organization"/>
    <property type="evidence" value="ECO:0007669"/>
    <property type="project" value="TreeGrafter"/>
</dbReference>
<keyword evidence="23" id="KW-0472">Membrane</keyword>
<evidence type="ECO:0000256" key="13">
    <source>
        <dbReference type="ARBA" id="ARBA00022553"/>
    </source>
</evidence>
<keyword evidence="10" id="KW-1003">Cell membrane</keyword>
<keyword evidence="39" id="KW-1185">Reference proteome</keyword>
<feature type="region of interest" description="Disordered" evidence="34">
    <location>
        <begin position="376"/>
        <end position="582"/>
    </location>
</feature>
<evidence type="ECO:0000256" key="24">
    <source>
        <dbReference type="ARBA" id="ARBA00023212"/>
    </source>
</evidence>
<evidence type="ECO:0000256" key="28">
    <source>
        <dbReference type="ARBA" id="ARBA00048679"/>
    </source>
</evidence>
<dbReference type="EC" id="2.7.11.1" evidence="8"/>
<dbReference type="EMBL" id="WNYA01000007">
    <property type="protein sequence ID" value="KAG8564171.1"/>
    <property type="molecule type" value="Genomic_DNA"/>
</dbReference>
<evidence type="ECO:0000256" key="22">
    <source>
        <dbReference type="ARBA" id="ARBA00023121"/>
    </source>
</evidence>
<keyword evidence="17 33" id="KW-0547">Nucleotide-binding</keyword>
<dbReference type="GO" id="GO:0050321">
    <property type="term" value="F:tau-protein kinase activity"/>
    <property type="evidence" value="ECO:0007669"/>
    <property type="project" value="UniProtKB-EC"/>
</dbReference>
<evidence type="ECO:0000256" key="6">
    <source>
        <dbReference type="ARBA" id="ARBA00006234"/>
    </source>
</evidence>
<dbReference type="PANTHER" id="PTHR24346:SF56">
    <property type="entry name" value="SERINE_THREONINE-PROTEIN KINASE MARK2"/>
    <property type="match status" value="1"/>
</dbReference>
<evidence type="ECO:0000256" key="25">
    <source>
        <dbReference type="ARBA" id="ARBA00023273"/>
    </source>
</evidence>
<comment type="similarity">
    <text evidence="6">Belongs to the protein kinase superfamily. CAMK Ser/Thr protein kinase family. SNF1 subfamily.</text>
</comment>
<feature type="binding site" evidence="33">
    <location>
        <position position="87"/>
    </location>
    <ligand>
        <name>ATP</name>
        <dbReference type="ChEBI" id="CHEBI:30616"/>
    </ligand>
</feature>
<comment type="subcellular location">
    <subcellularLocation>
        <location evidence="5">Cell projection</location>
        <location evidence="5">Dendrite</location>
    </subcellularLocation>
    <subcellularLocation>
        <location evidence="4">Cytoplasm</location>
        <location evidence="4">Cytoskeleton</location>
    </subcellularLocation>
    <subcellularLocation>
        <location evidence="3">Endomembrane system</location>
        <topology evidence="3">Peripheral membrane protein</topology>
    </subcellularLocation>
    <subcellularLocation>
        <location evidence="2">Lateral cell membrane</location>
    </subcellularLocation>
</comment>
<evidence type="ECO:0000256" key="21">
    <source>
        <dbReference type="ARBA" id="ARBA00022842"/>
    </source>
</evidence>
<dbReference type="SUPFAM" id="SSF56112">
    <property type="entry name" value="Protein kinase-like (PK-like)"/>
    <property type="match status" value="1"/>
</dbReference>
<feature type="domain" description="UBA" evidence="36">
    <location>
        <begin position="328"/>
        <end position="367"/>
    </location>
</feature>
<dbReference type="GO" id="GO:0030154">
    <property type="term" value="P:cell differentiation"/>
    <property type="evidence" value="ECO:0007669"/>
    <property type="project" value="UniProtKB-KW"/>
</dbReference>
<dbReference type="InterPro" id="IPR000719">
    <property type="entry name" value="Prot_kinase_dom"/>
</dbReference>
<keyword evidence="12" id="KW-0723">Serine/threonine-protein kinase</keyword>
<comment type="catalytic activity">
    <reaction evidence="28">
        <text>L-seryl-[protein] + ATP = O-phospho-L-seryl-[protein] + ADP + H(+)</text>
        <dbReference type="Rhea" id="RHEA:17989"/>
        <dbReference type="Rhea" id="RHEA-COMP:9863"/>
        <dbReference type="Rhea" id="RHEA-COMP:11604"/>
        <dbReference type="ChEBI" id="CHEBI:15378"/>
        <dbReference type="ChEBI" id="CHEBI:29999"/>
        <dbReference type="ChEBI" id="CHEBI:30616"/>
        <dbReference type="ChEBI" id="CHEBI:83421"/>
        <dbReference type="ChEBI" id="CHEBI:456216"/>
        <dbReference type="EC" id="2.7.11.1"/>
    </reaction>
</comment>
<dbReference type="GO" id="GO:0046872">
    <property type="term" value="F:metal ion binding"/>
    <property type="evidence" value="ECO:0007669"/>
    <property type="project" value="UniProtKB-KW"/>
</dbReference>
<keyword evidence="13" id="KW-0597">Phosphoprotein</keyword>
<dbReference type="Pfam" id="PF00069">
    <property type="entry name" value="Pkinase"/>
    <property type="match status" value="1"/>
</dbReference>
<evidence type="ECO:0000259" key="35">
    <source>
        <dbReference type="PROSITE" id="PS50011"/>
    </source>
</evidence>
<dbReference type="PROSITE" id="PS50032">
    <property type="entry name" value="KA1"/>
    <property type="match status" value="1"/>
</dbReference>
<evidence type="ECO:0000256" key="31">
    <source>
        <dbReference type="ARBA" id="ARBA00079159"/>
    </source>
</evidence>
<name>A0AAV7AXS7_ENGPU</name>
<dbReference type="GO" id="GO:0008289">
    <property type="term" value="F:lipid binding"/>
    <property type="evidence" value="ECO:0007669"/>
    <property type="project" value="UniProtKB-KW"/>
</dbReference>
<evidence type="ECO:0000256" key="26">
    <source>
        <dbReference type="ARBA" id="ARBA00047899"/>
    </source>
</evidence>
<evidence type="ECO:0000256" key="9">
    <source>
        <dbReference type="ARBA" id="ARBA00022473"/>
    </source>
</evidence>
<feature type="compositionally biased region" description="Polar residues" evidence="34">
    <location>
        <begin position="555"/>
        <end position="575"/>
    </location>
</feature>
<comment type="catalytic activity">
    <reaction evidence="29">
        <text>L-threonyl-[tau protein] + ATP = O-phospho-L-threonyl-[tau protein] + ADP + H(+)</text>
        <dbReference type="Rhea" id="RHEA:53904"/>
        <dbReference type="Rhea" id="RHEA-COMP:13703"/>
        <dbReference type="Rhea" id="RHEA-COMP:13704"/>
        <dbReference type="ChEBI" id="CHEBI:15378"/>
        <dbReference type="ChEBI" id="CHEBI:30013"/>
        <dbReference type="ChEBI" id="CHEBI:30616"/>
        <dbReference type="ChEBI" id="CHEBI:61977"/>
        <dbReference type="ChEBI" id="CHEBI:456216"/>
        <dbReference type="EC" id="2.7.11.26"/>
    </reaction>
</comment>
<keyword evidence="14" id="KW-0808">Transferase</keyword>
<evidence type="ECO:0000256" key="5">
    <source>
        <dbReference type="ARBA" id="ARBA00004279"/>
    </source>
</evidence>
<evidence type="ECO:0000313" key="39">
    <source>
        <dbReference type="Proteomes" id="UP000824782"/>
    </source>
</evidence>
<accession>A0AAV7AXS7</accession>
<feature type="domain" description="Protein kinase" evidence="35">
    <location>
        <begin position="58"/>
        <end position="309"/>
    </location>
</feature>
<dbReference type="SUPFAM" id="SSF103243">
    <property type="entry name" value="KA1-like"/>
    <property type="match status" value="1"/>
</dbReference>
<evidence type="ECO:0000256" key="15">
    <source>
        <dbReference type="ARBA" id="ARBA00022687"/>
    </source>
</evidence>
<evidence type="ECO:0000256" key="16">
    <source>
        <dbReference type="ARBA" id="ARBA00022723"/>
    </source>
</evidence>
<evidence type="ECO:0000256" key="4">
    <source>
        <dbReference type="ARBA" id="ARBA00004245"/>
    </source>
</evidence>
<evidence type="ECO:0000256" key="10">
    <source>
        <dbReference type="ARBA" id="ARBA00022475"/>
    </source>
</evidence>
<feature type="compositionally biased region" description="Polar residues" evidence="34">
    <location>
        <begin position="502"/>
        <end position="512"/>
    </location>
</feature>
<evidence type="ECO:0000259" key="36">
    <source>
        <dbReference type="PROSITE" id="PS50030"/>
    </source>
</evidence>
<keyword evidence="21" id="KW-0460">Magnesium</keyword>
<dbReference type="InterPro" id="IPR017441">
    <property type="entry name" value="Protein_kinase_ATP_BS"/>
</dbReference>
<feature type="domain" description="KA1" evidence="37">
    <location>
        <begin position="671"/>
        <end position="720"/>
    </location>
</feature>
<dbReference type="GO" id="GO:0005737">
    <property type="term" value="C:cytoplasm"/>
    <property type="evidence" value="ECO:0007669"/>
    <property type="project" value="TreeGrafter"/>
</dbReference>
<dbReference type="PANTHER" id="PTHR24346">
    <property type="entry name" value="MAP/MICROTUBULE AFFINITY-REGULATING KINASE"/>
    <property type="match status" value="1"/>
</dbReference>
<dbReference type="SMART" id="SM00220">
    <property type="entry name" value="S_TKc"/>
    <property type="match status" value="1"/>
</dbReference>
<evidence type="ECO:0000256" key="29">
    <source>
        <dbReference type="ARBA" id="ARBA00048878"/>
    </source>
</evidence>
<dbReference type="GO" id="GO:0005524">
    <property type="term" value="F:ATP binding"/>
    <property type="evidence" value="ECO:0007669"/>
    <property type="project" value="UniProtKB-UniRule"/>
</dbReference>
<dbReference type="GO" id="GO:0030425">
    <property type="term" value="C:dendrite"/>
    <property type="evidence" value="ECO:0007669"/>
    <property type="project" value="UniProtKB-SubCell"/>
</dbReference>
<feature type="region of interest" description="Disordered" evidence="34">
    <location>
        <begin position="1"/>
        <end position="48"/>
    </location>
</feature>
<keyword evidence="20 33" id="KW-0067">ATP-binding</keyword>
<keyword evidence="15" id="KW-0879">Wnt signaling pathway</keyword>
<dbReference type="Gene3D" id="1.10.510.10">
    <property type="entry name" value="Transferase(Phosphotransferase) domain 1"/>
    <property type="match status" value="1"/>
</dbReference>
<dbReference type="AlphaFoldDB" id="A0AAV7AXS7"/>
<dbReference type="Proteomes" id="UP000824782">
    <property type="component" value="Unassembled WGS sequence"/>
</dbReference>
<evidence type="ECO:0000256" key="19">
    <source>
        <dbReference type="ARBA" id="ARBA00022782"/>
    </source>
</evidence>
<feature type="compositionally biased region" description="Polar residues" evidence="34">
    <location>
        <begin position="421"/>
        <end position="436"/>
    </location>
</feature>
<dbReference type="InterPro" id="IPR028375">
    <property type="entry name" value="KA1/Ssp2_C"/>
</dbReference>
<evidence type="ECO:0000256" key="2">
    <source>
        <dbReference type="ARBA" id="ARBA00004124"/>
    </source>
</evidence>
<reference evidence="38" key="1">
    <citation type="thesis" date="2020" institute="ProQuest LLC" country="789 East Eisenhower Parkway, Ann Arbor, MI, USA">
        <title>Comparative Genomics and Chromosome Evolution.</title>
        <authorList>
            <person name="Mudd A.B."/>
        </authorList>
    </citation>
    <scope>NUCLEOTIDE SEQUENCE</scope>
    <source>
        <strain evidence="38">237g6f4</strain>
        <tissue evidence="38">Blood</tissue>
    </source>
</reference>
<keyword evidence="11" id="KW-0963">Cytoplasm</keyword>
<dbReference type="FunFam" id="1.10.510.10:FF:001032">
    <property type="entry name" value="KP78b, isoform A"/>
    <property type="match status" value="1"/>
</dbReference>
<dbReference type="InterPro" id="IPR049508">
    <property type="entry name" value="MARK1-4_cat"/>
</dbReference>
<proteinExistence type="inferred from homology"/>
<dbReference type="InterPro" id="IPR011009">
    <property type="entry name" value="Kinase-like_dom_sf"/>
</dbReference>
<evidence type="ECO:0000256" key="12">
    <source>
        <dbReference type="ARBA" id="ARBA00022527"/>
    </source>
</evidence>
<keyword evidence="9" id="KW-0217">Developmental protein</keyword>
<evidence type="ECO:0000259" key="37">
    <source>
        <dbReference type="PROSITE" id="PS50032"/>
    </source>
</evidence>
<dbReference type="PROSITE" id="PS50030">
    <property type="entry name" value="UBA"/>
    <property type="match status" value="1"/>
</dbReference>
<evidence type="ECO:0000256" key="20">
    <source>
        <dbReference type="ARBA" id="ARBA00022840"/>
    </source>
</evidence>
<dbReference type="PROSITE" id="PS50011">
    <property type="entry name" value="PROTEIN_KINASE_DOM"/>
    <property type="match status" value="1"/>
</dbReference>
<keyword evidence="22" id="KW-0446">Lipid-binding</keyword>
<evidence type="ECO:0000313" key="38">
    <source>
        <dbReference type="EMBL" id="KAG8564171.1"/>
    </source>
</evidence>
<sequence length="720" mass="80925">MSTRTPLPTVNERDGDQPALGHADSKTSSGGGNSKPNMLRCRTSIPTSADEQPHIGNYRLLKTIGKGNFAKVKLARHVLTGKEVAVKIIDKTQLNSSSLQKLFREVRIMKVLNHPNIVKLFEVIETEKTLYLVMEYASGGEVFDYLVAHGRMKEKEARAKFRQIVSAVQYCHQKFIVHRDLKAENLLLDSDMNIKIADFGFSNEFTFGNKLDTFCGSPPYAAPELFQGKKYDGPEVDVWSLGVILYTLVSGSLPFDGQNLKELRERVLRGKYRIPFYMSTDCENLLKKFLILNPSKRGTLEQIMRDRWMNVGYEDDELKPYTEPVPDYKDPKRTELMITMGYTREEIQDSLINQKYNEVMATYLLLGYKSSELDNDNLTLKPRPPPDITNSTAPSPAHKVHRSVSANTKQRRLSDQVGPTIPTSNSYSKKTQSNNAENKRPDEERESGRKSSSTVRVPPSPLSGLERKRTTPTPSTNSVLSTGTNRSRNSPMLERANLGPGSVQNGKDSTAPQRVPVASPSAHNISSAAPERTNFPRGVSSRSTFHAGQIRQARDQQNSQFGGVTPASPSGNSQGRRGATGSIFSKFTSKFVRRNLSFRFPRRPQLTVAEKEKDEVLRDSKPRSLRFTWSMKTTSSMEPNEMMSEIRKVLDANNCQHESQEKYMLLCIHGSPGHDSYVQWEMEVCKLPRLSLNGVRFKRISGTSMAFKNIASKIANELKL</sequence>
<protein>
    <recommendedName>
        <fullName evidence="30">Serine/threonine-protein kinase MARK2</fullName>
        <ecNumber evidence="8">2.7.11.1</ecNumber>
        <ecNumber evidence="7">2.7.11.26</ecNumber>
    </recommendedName>
    <alternativeName>
        <fullName evidence="31">ELKL motif kinase 1</fullName>
    </alternativeName>
    <alternativeName>
        <fullName evidence="32">MAP/microtubule affinity-regulating kinase 2</fullName>
    </alternativeName>
</protein>
<dbReference type="Gene3D" id="1.10.8.10">
    <property type="entry name" value="DNA helicase RuvA subunit, C-terminal domain"/>
    <property type="match status" value="1"/>
</dbReference>
<dbReference type="CDD" id="cd14072">
    <property type="entry name" value="STKc_MARK"/>
    <property type="match status" value="1"/>
</dbReference>
<evidence type="ECO:0000256" key="14">
    <source>
        <dbReference type="ARBA" id="ARBA00022679"/>
    </source>
</evidence>
<keyword evidence="18" id="KW-0418">Kinase</keyword>
<evidence type="ECO:0000256" key="34">
    <source>
        <dbReference type="SAM" id="MobiDB-lite"/>
    </source>
</evidence>
<evidence type="ECO:0000256" key="33">
    <source>
        <dbReference type="PROSITE-ProRule" id="PRU10141"/>
    </source>
</evidence>
<evidence type="ECO:0000256" key="8">
    <source>
        <dbReference type="ARBA" id="ARBA00012513"/>
    </source>
</evidence>
<feature type="compositionally biased region" description="Polar residues" evidence="34">
    <location>
        <begin position="471"/>
        <end position="490"/>
    </location>
</feature>
<comment type="caution">
    <text evidence="38">The sequence shown here is derived from an EMBL/GenBank/DDBJ whole genome shotgun (WGS) entry which is preliminary data.</text>
</comment>
<dbReference type="GO" id="GO:0012505">
    <property type="term" value="C:endomembrane system"/>
    <property type="evidence" value="ECO:0007669"/>
    <property type="project" value="UniProtKB-SubCell"/>
</dbReference>
<evidence type="ECO:0000256" key="17">
    <source>
        <dbReference type="ARBA" id="ARBA00022741"/>
    </source>
</evidence>
<comment type="catalytic activity">
    <reaction evidence="26">
        <text>L-threonyl-[protein] + ATP = O-phospho-L-threonyl-[protein] + ADP + H(+)</text>
        <dbReference type="Rhea" id="RHEA:46608"/>
        <dbReference type="Rhea" id="RHEA-COMP:11060"/>
        <dbReference type="Rhea" id="RHEA-COMP:11605"/>
        <dbReference type="ChEBI" id="CHEBI:15378"/>
        <dbReference type="ChEBI" id="CHEBI:30013"/>
        <dbReference type="ChEBI" id="CHEBI:30616"/>
        <dbReference type="ChEBI" id="CHEBI:61977"/>
        <dbReference type="ChEBI" id="CHEBI:456216"/>
        <dbReference type="EC" id="2.7.11.1"/>
    </reaction>
</comment>
<evidence type="ECO:0000256" key="7">
    <source>
        <dbReference type="ARBA" id="ARBA00012407"/>
    </source>
</evidence>
<dbReference type="FunFam" id="1.10.8.10:FF:000013">
    <property type="entry name" value="Non-specific serine/threonine protein kinase"/>
    <property type="match status" value="1"/>
</dbReference>
<dbReference type="PROSITE" id="PS00108">
    <property type="entry name" value="PROTEIN_KINASE_ST"/>
    <property type="match status" value="1"/>
</dbReference>
<dbReference type="Gene3D" id="3.30.200.20">
    <property type="entry name" value="Phosphorylase Kinase, domain 1"/>
    <property type="match status" value="1"/>
</dbReference>
<evidence type="ECO:0000256" key="23">
    <source>
        <dbReference type="ARBA" id="ARBA00023136"/>
    </source>
</evidence>
<keyword evidence="19" id="KW-0221">Differentiation</keyword>
<dbReference type="GO" id="GO:0035556">
    <property type="term" value="P:intracellular signal transduction"/>
    <property type="evidence" value="ECO:0007669"/>
    <property type="project" value="TreeGrafter"/>
</dbReference>
<dbReference type="EC" id="2.7.11.26" evidence="7"/>
<comment type="catalytic activity">
    <reaction evidence="27">
        <text>L-seryl-[tau protein] + ATP = O-phospho-L-seryl-[tau protein] + ADP + H(+)</text>
        <dbReference type="Rhea" id="RHEA:12801"/>
        <dbReference type="Rhea" id="RHEA-COMP:13701"/>
        <dbReference type="Rhea" id="RHEA-COMP:13702"/>
        <dbReference type="ChEBI" id="CHEBI:15378"/>
        <dbReference type="ChEBI" id="CHEBI:29999"/>
        <dbReference type="ChEBI" id="CHEBI:30616"/>
        <dbReference type="ChEBI" id="CHEBI:83421"/>
        <dbReference type="ChEBI" id="CHEBI:456216"/>
        <dbReference type="EC" id="2.7.11.26"/>
    </reaction>
</comment>
<dbReference type="Gene3D" id="3.30.310.80">
    <property type="entry name" value="Kinase associated domain 1, KA1"/>
    <property type="match status" value="1"/>
</dbReference>
<dbReference type="CDD" id="cd14406">
    <property type="entry name" value="UBA_MARK2"/>
    <property type="match status" value="1"/>
</dbReference>
<dbReference type="InterPro" id="IPR001772">
    <property type="entry name" value="KA1_dom"/>
</dbReference>
<dbReference type="InterPro" id="IPR015940">
    <property type="entry name" value="UBA"/>
</dbReference>
<dbReference type="GO" id="GO:0016328">
    <property type="term" value="C:lateral plasma membrane"/>
    <property type="evidence" value="ECO:0007669"/>
    <property type="project" value="UniProtKB-SubCell"/>
</dbReference>
<evidence type="ECO:0000256" key="32">
    <source>
        <dbReference type="ARBA" id="ARBA00083985"/>
    </source>
</evidence>
<dbReference type="Pfam" id="PF00627">
    <property type="entry name" value="UBA"/>
    <property type="match status" value="1"/>
</dbReference>
<dbReference type="FunFam" id="3.30.310.80:FF:000001">
    <property type="entry name" value="Non-specific serine/threonine protein kinase"/>
    <property type="match status" value="1"/>
</dbReference>
<keyword evidence="24" id="KW-0206">Cytoskeleton</keyword>